<evidence type="ECO:0000256" key="2">
    <source>
        <dbReference type="ARBA" id="ARBA00022723"/>
    </source>
</evidence>
<dbReference type="GO" id="GO:0046872">
    <property type="term" value="F:metal ion binding"/>
    <property type="evidence" value="ECO:0007669"/>
    <property type="project" value="UniProtKB-KW"/>
</dbReference>
<feature type="domain" description="Sulfatase N-terminal" evidence="6">
    <location>
        <begin position="14"/>
        <end position="401"/>
    </location>
</feature>
<protein>
    <recommendedName>
        <fullName evidence="6">Sulfatase N-terminal domain-containing protein</fullName>
    </recommendedName>
</protein>
<organism evidence="7">
    <name type="scientific">marine metagenome</name>
    <dbReference type="NCBI Taxonomy" id="408172"/>
    <lineage>
        <taxon>unclassified sequences</taxon>
        <taxon>metagenomes</taxon>
        <taxon>ecological metagenomes</taxon>
    </lineage>
</organism>
<dbReference type="EMBL" id="UINC01012071">
    <property type="protein sequence ID" value="SVA52922.1"/>
    <property type="molecule type" value="Genomic_DNA"/>
</dbReference>
<dbReference type="Gene3D" id="3.30.1120.10">
    <property type="match status" value="1"/>
</dbReference>
<dbReference type="PANTHER" id="PTHR42693:SF53">
    <property type="entry name" value="ENDO-4-O-SULFATASE"/>
    <property type="match status" value="1"/>
</dbReference>
<feature type="region of interest" description="Disordered" evidence="5">
    <location>
        <begin position="335"/>
        <end position="354"/>
    </location>
</feature>
<dbReference type="Pfam" id="PF00884">
    <property type="entry name" value="Sulfatase"/>
    <property type="match status" value="1"/>
</dbReference>
<evidence type="ECO:0000256" key="3">
    <source>
        <dbReference type="ARBA" id="ARBA00022801"/>
    </source>
</evidence>
<reference evidence="7" key="1">
    <citation type="submission" date="2018-05" db="EMBL/GenBank/DDBJ databases">
        <authorList>
            <person name="Lanie J.A."/>
            <person name="Ng W.-L."/>
            <person name="Kazmierczak K.M."/>
            <person name="Andrzejewski T.M."/>
            <person name="Davidsen T.M."/>
            <person name="Wayne K.J."/>
            <person name="Tettelin H."/>
            <person name="Glass J.I."/>
            <person name="Rusch D."/>
            <person name="Podicherti R."/>
            <person name="Tsui H.-C.T."/>
            <person name="Winkler M.E."/>
        </authorList>
    </citation>
    <scope>NUCLEOTIDE SEQUENCE</scope>
</reference>
<keyword evidence="4" id="KW-0106">Calcium</keyword>
<dbReference type="PROSITE" id="PS00149">
    <property type="entry name" value="SULFATASE_2"/>
    <property type="match status" value="1"/>
</dbReference>
<feature type="compositionally biased region" description="Polar residues" evidence="5">
    <location>
        <begin position="335"/>
        <end position="353"/>
    </location>
</feature>
<dbReference type="InterPro" id="IPR024607">
    <property type="entry name" value="Sulfatase_CS"/>
</dbReference>
<dbReference type="InterPro" id="IPR017850">
    <property type="entry name" value="Alkaline_phosphatase_core_sf"/>
</dbReference>
<evidence type="ECO:0000259" key="6">
    <source>
        <dbReference type="Pfam" id="PF00884"/>
    </source>
</evidence>
<evidence type="ECO:0000256" key="5">
    <source>
        <dbReference type="SAM" id="MobiDB-lite"/>
    </source>
</evidence>
<dbReference type="InterPro" id="IPR050738">
    <property type="entry name" value="Sulfatase"/>
</dbReference>
<dbReference type="Gene3D" id="3.40.720.10">
    <property type="entry name" value="Alkaline Phosphatase, subunit A"/>
    <property type="match status" value="1"/>
</dbReference>
<evidence type="ECO:0000256" key="1">
    <source>
        <dbReference type="ARBA" id="ARBA00008779"/>
    </source>
</evidence>
<dbReference type="AlphaFoldDB" id="A0A381WKF6"/>
<sequence length="729" mass="81108">MTLTATAANRPAKPNIILMMADDMGLGDTSAYLGVRLMENAPPVAKTLRTPNLDAFSNQAMLFTDAHAPASMCSSTRYALLTGRFSHRAYLKNQGWLPHGPNRPMIQKAMVTLPKMLQNNGYHTMIIGKYHVGIDFDNGTGNPAEDFYYHDVDFTKPLLDGPTHHGFDEYYGVPGNTEDPLDNEPRILIRNDRFVFTDRSKMKMIGMGKRKDKLIAAPDWTLKQLGALYLKEAHAFIDRRVEEGTSPFFLYYAPNANHNQRNPNGAFAVPDSIAGVKIKGQSKYTDGSPAGPREDMVLENDVVFGDLLKKLKQTEDPRWPDHKLIENTLIIFTSDNGPNTKNRSTNETTNQESGGLRGKKAKIWEGGIRVPFIVYWKDYIQGPKINRNVLSHTDLYATLANIVRHQLQPHEAQDSHSALNYWIGSDEGPDLRPRVFFCNLGAPYLNDALAIRQGSKKLVVDGGLALPSIKNGSRGGLKHAIFYDLDQNTFEEGNFQKNPPSDEAVALGNKLIQLHNQGYARDMNLQPGSQLIQADGWHNLRNDINGAVGFEFRMNATSSVTHLGMWDDHEKDKGVRSARNVPTEHDRDQPSLGGGKKSTLAADHFVMLYELDGHGDAKGLVSVALKESTPGELENEFRYMPIETTVTLNKDHSYLLLMSTTADDGDTFHDPASYDGLSPLVTPSVKIIRSIMVRGDVNQRDAIPAFSDLSDEYSQFRLPVGPTLKFKAN</sequence>
<evidence type="ECO:0000313" key="7">
    <source>
        <dbReference type="EMBL" id="SVA52922.1"/>
    </source>
</evidence>
<proteinExistence type="inferred from homology"/>
<dbReference type="InterPro" id="IPR000917">
    <property type="entry name" value="Sulfatase_N"/>
</dbReference>
<feature type="region of interest" description="Disordered" evidence="5">
    <location>
        <begin position="571"/>
        <end position="596"/>
    </location>
</feature>
<dbReference type="GO" id="GO:0004065">
    <property type="term" value="F:arylsulfatase activity"/>
    <property type="evidence" value="ECO:0007669"/>
    <property type="project" value="TreeGrafter"/>
</dbReference>
<accession>A0A381WKF6</accession>
<keyword evidence="2" id="KW-0479">Metal-binding</keyword>
<name>A0A381WKF6_9ZZZZ</name>
<comment type="similarity">
    <text evidence="1">Belongs to the sulfatase family.</text>
</comment>
<evidence type="ECO:0000256" key="4">
    <source>
        <dbReference type="ARBA" id="ARBA00022837"/>
    </source>
</evidence>
<keyword evidence="3" id="KW-0378">Hydrolase</keyword>
<dbReference type="SUPFAM" id="SSF53649">
    <property type="entry name" value="Alkaline phosphatase-like"/>
    <property type="match status" value="1"/>
</dbReference>
<dbReference type="PANTHER" id="PTHR42693">
    <property type="entry name" value="ARYLSULFATASE FAMILY MEMBER"/>
    <property type="match status" value="1"/>
</dbReference>
<gene>
    <name evidence="7" type="ORF">METZ01_LOCUS105776</name>
</gene>